<sequence length="134" mass="16104">MMTPETVCQEKGIDLVYFDGRGTNTPGMFNKKHNVIAIDTYLDGTYKHKVIYHELGHREHTASYYKLNKEKAELQADRCMIHHLLREELSYWDNVEEFNYVRFMQQYDLTSFVDEVMVKEEYYNLTGYYDKKSF</sequence>
<dbReference type="EMBL" id="FM204883">
    <property type="protein sequence ID" value="CAW93211.1"/>
    <property type="molecule type" value="Genomic_DNA"/>
</dbReference>
<evidence type="ECO:0000313" key="3">
    <source>
        <dbReference type="Proteomes" id="UP000001365"/>
    </source>
</evidence>
<dbReference type="Pfam" id="PF06114">
    <property type="entry name" value="Peptidase_M78"/>
    <property type="match status" value="1"/>
</dbReference>
<dbReference type="Proteomes" id="UP000001365">
    <property type="component" value="Chromosome"/>
</dbReference>
<organism evidence="2 3">
    <name type="scientific">Streptococcus equi subsp. equi (strain 4047)</name>
    <dbReference type="NCBI Taxonomy" id="553482"/>
    <lineage>
        <taxon>Bacteria</taxon>
        <taxon>Bacillati</taxon>
        <taxon>Bacillota</taxon>
        <taxon>Bacilli</taxon>
        <taxon>Lactobacillales</taxon>
        <taxon>Streptococcaceae</taxon>
        <taxon>Streptococcus</taxon>
    </lineage>
</organism>
<gene>
    <name evidence="2" type="ordered locus">SEQ_0789</name>
</gene>
<dbReference type="KEGG" id="seu:SEQ_0789"/>
<dbReference type="AlphaFoldDB" id="C0MBA2"/>
<proteinExistence type="predicted"/>
<reference evidence="2 3" key="1">
    <citation type="journal article" date="2009" name="PLoS Pathog.">
        <title>Genomic evidence for the evolution of Streptococcus equi: host restriction, increased virulence, and genetic exchange with human pathogens.</title>
        <authorList>
            <person name="Holden M.T.G."/>
            <person name="Heather Z."/>
            <person name="Paillot R."/>
            <person name="Steward K.F."/>
            <person name="Webb K."/>
            <person name="Ainslie F."/>
            <person name="Jourdan T."/>
            <person name="Bason N.C."/>
            <person name="Holroyd N.E."/>
            <person name="Mungall K."/>
            <person name="Quail M.A."/>
            <person name="Sanders M."/>
            <person name="Simmonds M."/>
            <person name="Willey D."/>
            <person name="Brooks K."/>
            <person name="Aanensen D.M."/>
            <person name="Spratt B.G."/>
            <person name="Jolley K.A."/>
            <person name="Maiden M.C.J."/>
            <person name="Kehoe M."/>
            <person name="Chanter N."/>
            <person name="Bentley S.D."/>
            <person name="Robinson C."/>
            <person name="Maskell D.J."/>
            <person name="Parkhill J."/>
            <person name="Waller A.S."/>
        </authorList>
    </citation>
    <scope>NUCLEOTIDE SEQUENCE [LARGE SCALE GENOMIC DNA]</scope>
    <source>
        <strain evidence="2 3">4047</strain>
    </source>
</reference>
<feature type="domain" description="IrrE N-terminal-like" evidence="1">
    <location>
        <begin position="8"/>
        <end position="88"/>
    </location>
</feature>
<dbReference type="HOGENOM" id="CLU_140389_2_0_9"/>
<evidence type="ECO:0000313" key="2">
    <source>
        <dbReference type="EMBL" id="CAW93211.1"/>
    </source>
</evidence>
<name>C0MBA2_STRE4</name>
<dbReference type="InterPro" id="IPR010359">
    <property type="entry name" value="IrrE_HExxH"/>
</dbReference>
<dbReference type="OrthoDB" id="2243168at2"/>
<protein>
    <submittedName>
        <fullName evidence="2">Putative hypothetical phage protein</fullName>
    </submittedName>
</protein>
<dbReference type="RefSeq" id="WP_012679291.1">
    <property type="nucleotide sequence ID" value="NC_012471.1"/>
</dbReference>
<evidence type="ECO:0000259" key="1">
    <source>
        <dbReference type="Pfam" id="PF06114"/>
    </source>
</evidence>
<accession>C0MBA2</accession>